<dbReference type="InterPro" id="IPR015421">
    <property type="entry name" value="PyrdxlP-dep_Trfase_major"/>
</dbReference>
<name>A0ABC8TTT1_9AQUA</name>
<sequence>MGTARVNHDLNDHLNTTMNPLDPDEFRRQGHLIVDFLADYYQNVEKYPVRSQVEPGYLRKCLPKIAPYEPEPIETILQDVQKDIIPGLTHWQSPNFFAHFQCNASIAGFVGEMLSTGFNVVGFNWISSPAATELESIVMDWLGKLLNLPTSFLFSGGGGGVLQGTTCEAMLCTLTAARDQMLNKIGRENMGKLVVYESDQTHFSLQKAAKIAGINPSNIRSLMTTKSTAFGLSPDSLRSAIQSDIKSGLIPLFFCATIGTTSSNAVDPLGPLCDVAKDYNIWVHIDAAYAGSAFICSEFHYFLHGIDGANSFSLNAHKWFLTTLDCCCLWLKDPSALIKALSTDPEILKNEASDSNQVVDYKDWQIALSRRFRAMKIWFVLRSYGVSNLRKFIRGHVKMAKHFEGLIAMDKRFEVVVPRNFAMVCFRVSPLMVANANQKLLGEEDANEFNSKLLESINAAGRVYMTHAVVGGVYVIRLAVGATLTDYCHVNKAWKEIQEHAHTMQS</sequence>
<dbReference type="InterPro" id="IPR002129">
    <property type="entry name" value="PyrdxlP-dep_de-COase"/>
</dbReference>
<reference evidence="10 12" key="1">
    <citation type="submission" date="2024-02" db="EMBL/GenBank/DDBJ databases">
        <authorList>
            <person name="Vignale AGUSTIN F."/>
            <person name="Sosa J E."/>
            <person name="Modenutti C."/>
        </authorList>
    </citation>
    <scope>NUCLEOTIDE SEQUENCE [LARGE SCALE GENOMIC DNA]</scope>
</reference>
<dbReference type="Gene3D" id="3.90.1150.10">
    <property type="entry name" value="Aspartate Aminotransferase, domain 1"/>
    <property type="match status" value="1"/>
</dbReference>
<keyword evidence="5 7" id="KW-0456">Lyase</keyword>
<evidence type="ECO:0000256" key="5">
    <source>
        <dbReference type="ARBA" id="ARBA00023239"/>
    </source>
</evidence>
<gene>
    <name evidence="8" type="ORF">ILEXP_LOCUS1570</name>
    <name evidence="9" type="ORF">ILEXP_LOCUS33061</name>
    <name evidence="10" type="ORF">ILEXP_LOCUS42522</name>
    <name evidence="11" type="ORF">ILEXP_LOCUS43966</name>
</gene>
<evidence type="ECO:0000313" key="12">
    <source>
        <dbReference type="Proteomes" id="UP001642360"/>
    </source>
</evidence>
<evidence type="ECO:0000256" key="1">
    <source>
        <dbReference type="ARBA" id="ARBA00001933"/>
    </source>
</evidence>
<comment type="caution">
    <text evidence="10">The sequence shown here is derived from an EMBL/GenBank/DDBJ whole genome shotgun (WGS) entry which is preliminary data.</text>
</comment>
<keyword evidence="3" id="KW-0210">Decarboxylase</keyword>
<evidence type="ECO:0000313" key="9">
    <source>
        <dbReference type="EMBL" id="CAK9163989.1"/>
    </source>
</evidence>
<dbReference type="InterPro" id="IPR010977">
    <property type="entry name" value="Aromatic_deC"/>
</dbReference>
<dbReference type="EMBL" id="CAUOFW020004127">
    <property type="protein sequence ID" value="CAK9163989.1"/>
    <property type="molecule type" value="Genomic_DNA"/>
</dbReference>
<dbReference type="InterPro" id="IPR015422">
    <property type="entry name" value="PyrdxlP-dep_Trfase_small"/>
</dbReference>
<keyword evidence="12" id="KW-1185">Reference proteome</keyword>
<evidence type="ECO:0000313" key="10">
    <source>
        <dbReference type="EMBL" id="CAK9172836.1"/>
    </source>
</evidence>
<dbReference type="Gene3D" id="3.40.640.10">
    <property type="entry name" value="Type I PLP-dependent aspartate aminotransferase-like (Major domain)"/>
    <property type="match status" value="1"/>
</dbReference>
<dbReference type="SUPFAM" id="SSF53383">
    <property type="entry name" value="PLP-dependent transferases"/>
    <property type="match status" value="1"/>
</dbReference>
<dbReference type="Pfam" id="PF00282">
    <property type="entry name" value="Pyridoxal_deC"/>
    <property type="match status" value="1"/>
</dbReference>
<dbReference type="AlphaFoldDB" id="A0ABC8TTT1"/>
<dbReference type="GO" id="GO:0036469">
    <property type="term" value="F:L-tryptophan decarboxylase activity"/>
    <property type="evidence" value="ECO:0007669"/>
    <property type="project" value="UniProtKB-ARBA"/>
</dbReference>
<protein>
    <recommendedName>
        <fullName evidence="13">Tyrosine decarboxylase</fullName>
    </recommendedName>
</protein>
<organism evidence="10 12">
    <name type="scientific">Ilex paraguariensis</name>
    <name type="common">yerba mate</name>
    <dbReference type="NCBI Taxonomy" id="185542"/>
    <lineage>
        <taxon>Eukaryota</taxon>
        <taxon>Viridiplantae</taxon>
        <taxon>Streptophyta</taxon>
        <taxon>Embryophyta</taxon>
        <taxon>Tracheophyta</taxon>
        <taxon>Spermatophyta</taxon>
        <taxon>Magnoliopsida</taxon>
        <taxon>eudicotyledons</taxon>
        <taxon>Gunneridae</taxon>
        <taxon>Pentapetalae</taxon>
        <taxon>asterids</taxon>
        <taxon>campanulids</taxon>
        <taxon>Aquifoliales</taxon>
        <taxon>Aquifoliaceae</taxon>
        <taxon>Ilex</taxon>
    </lineage>
</organism>
<dbReference type="InterPro" id="IPR021115">
    <property type="entry name" value="Pyridoxal-P_BS"/>
</dbReference>
<evidence type="ECO:0000256" key="6">
    <source>
        <dbReference type="PIRSR" id="PIRSR602129-50"/>
    </source>
</evidence>
<dbReference type="Gene3D" id="1.20.1340.10">
    <property type="entry name" value="dopa decarboxylase, N-terminal domain"/>
    <property type="match status" value="1"/>
</dbReference>
<dbReference type="EMBL" id="CAUOFW020006311">
    <property type="protein sequence ID" value="CAK9174235.1"/>
    <property type="molecule type" value="Genomic_DNA"/>
</dbReference>
<dbReference type="FunFam" id="3.40.640.10:FF:000025">
    <property type="entry name" value="Histidine decarboxylase"/>
    <property type="match status" value="1"/>
</dbReference>
<dbReference type="EMBL" id="CAUOFW020006071">
    <property type="protein sequence ID" value="CAK9172836.1"/>
    <property type="molecule type" value="Genomic_DNA"/>
</dbReference>
<dbReference type="PRINTS" id="PR00800">
    <property type="entry name" value="YHDCRBOXLASE"/>
</dbReference>
<dbReference type="PANTHER" id="PTHR11999:SF96">
    <property type="entry name" value="TYROSINE DECARBOXYLASE"/>
    <property type="match status" value="1"/>
</dbReference>
<evidence type="ECO:0000256" key="4">
    <source>
        <dbReference type="ARBA" id="ARBA00022898"/>
    </source>
</evidence>
<feature type="modified residue" description="N6-(pyridoxal phosphate)lysine" evidence="6">
    <location>
        <position position="318"/>
    </location>
</feature>
<evidence type="ECO:0008006" key="13">
    <source>
        <dbReference type="Google" id="ProtNLM"/>
    </source>
</evidence>
<evidence type="ECO:0000313" key="8">
    <source>
        <dbReference type="EMBL" id="CAK9134637.1"/>
    </source>
</evidence>
<dbReference type="Proteomes" id="UP001642360">
    <property type="component" value="Unassembled WGS sequence"/>
</dbReference>
<comment type="cofactor">
    <cofactor evidence="1 6 7">
        <name>pyridoxal 5'-phosphate</name>
        <dbReference type="ChEBI" id="CHEBI:597326"/>
    </cofactor>
</comment>
<accession>A0ABC8TTT1</accession>
<proteinExistence type="inferred from homology"/>
<dbReference type="PANTHER" id="PTHR11999">
    <property type="entry name" value="GROUP II PYRIDOXAL-5-PHOSPHATE DECARBOXYLASE"/>
    <property type="match status" value="1"/>
</dbReference>
<comment type="similarity">
    <text evidence="2 7">Belongs to the group II decarboxylase family.</text>
</comment>
<dbReference type="PROSITE" id="PS00392">
    <property type="entry name" value="DDC_GAD_HDC_YDC"/>
    <property type="match status" value="1"/>
</dbReference>
<evidence type="ECO:0000313" key="11">
    <source>
        <dbReference type="EMBL" id="CAK9174235.1"/>
    </source>
</evidence>
<evidence type="ECO:0000256" key="2">
    <source>
        <dbReference type="ARBA" id="ARBA00009533"/>
    </source>
</evidence>
<evidence type="ECO:0000256" key="3">
    <source>
        <dbReference type="ARBA" id="ARBA00022793"/>
    </source>
</evidence>
<keyword evidence="4 6" id="KW-0663">Pyridoxal phosphate</keyword>
<evidence type="ECO:0000256" key="7">
    <source>
        <dbReference type="RuleBase" id="RU000382"/>
    </source>
</evidence>
<dbReference type="EMBL" id="CAUOFW020000547">
    <property type="protein sequence ID" value="CAK9134637.1"/>
    <property type="molecule type" value="Genomic_DNA"/>
</dbReference>
<dbReference type="InterPro" id="IPR015424">
    <property type="entry name" value="PyrdxlP-dep_Trfase"/>
</dbReference>